<feature type="transmembrane region" description="Helical" evidence="7">
    <location>
        <begin position="290"/>
        <end position="314"/>
    </location>
</feature>
<evidence type="ECO:0000256" key="2">
    <source>
        <dbReference type="ARBA" id="ARBA00022475"/>
    </source>
</evidence>
<feature type="transmembrane region" description="Helical" evidence="7">
    <location>
        <begin position="146"/>
        <end position="169"/>
    </location>
</feature>
<evidence type="ECO:0000313" key="10">
    <source>
        <dbReference type="Proteomes" id="UP000501168"/>
    </source>
</evidence>
<evidence type="ECO:0000259" key="8">
    <source>
        <dbReference type="PROSITE" id="PS50850"/>
    </source>
</evidence>
<dbReference type="GO" id="GO:0005886">
    <property type="term" value="C:plasma membrane"/>
    <property type="evidence" value="ECO:0007669"/>
    <property type="project" value="UniProtKB-SubCell"/>
</dbReference>
<evidence type="ECO:0000256" key="4">
    <source>
        <dbReference type="ARBA" id="ARBA00022989"/>
    </source>
</evidence>
<evidence type="ECO:0000313" key="9">
    <source>
        <dbReference type="EMBL" id="QIQ21634.1"/>
    </source>
</evidence>
<reference evidence="9 10" key="1">
    <citation type="submission" date="2020-03" db="EMBL/GenBank/DDBJ databases">
        <title>Complete genome sequence of Orbus sp. IPMB12 (BCRC 80908).</title>
        <authorList>
            <person name="Lo W.-S."/>
            <person name="Chang T.-H."/>
            <person name="Kuo C.-H."/>
        </authorList>
    </citation>
    <scope>NUCLEOTIDE SEQUENCE [LARGE SCALE GENOMIC DNA]</scope>
    <source>
        <strain evidence="9 10">IPMB12</strain>
    </source>
</reference>
<keyword evidence="5 7" id="KW-0472">Membrane</keyword>
<dbReference type="InterPro" id="IPR020846">
    <property type="entry name" value="MFS_dom"/>
</dbReference>
<evidence type="ECO:0000256" key="3">
    <source>
        <dbReference type="ARBA" id="ARBA00022692"/>
    </source>
</evidence>
<dbReference type="PIRSF" id="PIRSF002808">
    <property type="entry name" value="Hexose_phosphate_transp"/>
    <property type="match status" value="1"/>
</dbReference>
<dbReference type="PANTHER" id="PTHR11662">
    <property type="entry name" value="SOLUTE CARRIER FAMILY 17"/>
    <property type="match status" value="1"/>
</dbReference>
<protein>
    <submittedName>
        <fullName evidence="9">MFS transporter</fullName>
    </submittedName>
</protein>
<keyword evidence="3 7" id="KW-0812">Transmembrane</keyword>
<dbReference type="PANTHER" id="PTHR11662:SF399">
    <property type="entry name" value="FI19708P1-RELATED"/>
    <property type="match status" value="1"/>
</dbReference>
<keyword evidence="2" id="KW-1003">Cell membrane</keyword>
<evidence type="ECO:0000256" key="5">
    <source>
        <dbReference type="ARBA" id="ARBA00023136"/>
    </source>
</evidence>
<feature type="transmembrane region" description="Helical" evidence="7">
    <location>
        <begin position="15"/>
        <end position="32"/>
    </location>
</feature>
<dbReference type="KEGG" id="orb:IPMB12_08025"/>
<dbReference type="PROSITE" id="PS50850">
    <property type="entry name" value="MFS"/>
    <property type="match status" value="1"/>
</dbReference>
<sequence>MTNSVKQQSGKRTNYRWFVALLFFIIYTIAAADRANLGVALPFIRKDFDMTNAEAGGLVSLFLIAYALIQLPSAWLLSKFGVRKVFPISMILTSIATGLTGTVNSLFALKMCRLTLGLAEGPLPIGVTTTINNWFPSKEKGTASGIFLSAVKFGPVVTPILGAVIISIWGWKEVFIFFAVPGIILSAFWYMLVQNKPSESRFTNQQEVDYIAENENGGNQAKGVTASVEMPLLDKIIRVKEVEQLNTNKDIFKSWNIIGCSLGYCFQLGISSLLLAWIPTYLLVVKNFSIIGMGIVAAAPWVGAVVGNLFGGFLSDRILGRRRKPGMMISSIATAGMMFVLINAPAEPTIFGLLLFLTGVLLNIGFSAYMVYPMSFTAKDKFPTANAIVNMGGQLGGAATPFIAGLLLDSYGWNSVFTFMSIISCLTFIIVLTIAEPLKTVAKK</sequence>
<accession>A0A6G9ID52</accession>
<feature type="transmembrane region" description="Helical" evidence="7">
    <location>
        <begin position="384"/>
        <end position="404"/>
    </location>
</feature>
<dbReference type="EMBL" id="CP050253">
    <property type="protein sequence ID" value="QIQ21634.1"/>
    <property type="molecule type" value="Genomic_DNA"/>
</dbReference>
<dbReference type="SUPFAM" id="SSF103473">
    <property type="entry name" value="MFS general substrate transporter"/>
    <property type="match status" value="1"/>
</dbReference>
<dbReference type="RefSeq" id="WP_166916639.1">
    <property type="nucleotide sequence ID" value="NZ_CP050253.1"/>
</dbReference>
<dbReference type="InterPro" id="IPR036259">
    <property type="entry name" value="MFS_trans_sf"/>
</dbReference>
<evidence type="ECO:0000256" key="6">
    <source>
        <dbReference type="ARBA" id="ARBA00038514"/>
    </source>
</evidence>
<feature type="transmembrane region" description="Helical" evidence="7">
    <location>
        <begin position="416"/>
        <end position="435"/>
    </location>
</feature>
<name>A0A6G9ID52_9GAMM</name>
<dbReference type="InterPro" id="IPR000849">
    <property type="entry name" value="Sugar_P_transporter"/>
</dbReference>
<keyword evidence="4 7" id="KW-1133">Transmembrane helix</keyword>
<dbReference type="InterPro" id="IPR011701">
    <property type="entry name" value="MFS"/>
</dbReference>
<feature type="transmembrane region" description="Helical" evidence="7">
    <location>
        <begin position="88"/>
        <end position="109"/>
    </location>
</feature>
<dbReference type="Gene3D" id="1.20.1250.20">
    <property type="entry name" value="MFS general substrate transporter like domains"/>
    <property type="match status" value="2"/>
</dbReference>
<evidence type="ECO:0000256" key="7">
    <source>
        <dbReference type="SAM" id="Phobius"/>
    </source>
</evidence>
<evidence type="ECO:0000256" key="1">
    <source>
        <dbReference type="ARBA" id="ARBA00004651"/>
    </source>
</evidence>
<keyword evidence="10" id="KW-1185">Reference proteome</keyword>
<dbReference type="CDD" id="cd17319">
    <property type="entry name" value="MFS_ExuT_GudP_like"/>
    <property type="match status" value="1"/>
</dbReference>
<feature type="transmembrane region" description="Helical" evidence="7">
    <location>
        <begin position="53"/>
        <end position="76"/>
    </location>
</feature>
<proteinExistence type="inferred from homology"/>
<feature type="transmembrane region" description="Helical" evidence="7">
    <location>
        <begin position="326"/>
        <end position="344"/>
    </location>
</feature>
<feature type="transmembrane region" description="Helical" evidence="7">
    <location>
        <begin position="175"/>
        <end position="193"/>
    </location>
</feature>
<feature type="transmembrane region" description="Helical" evidence="7">
    <location>
        <begin position="255"/>
        <end position="278"/>
    </location>
</feature>
<comment type="similarity">
    <text evidence="6">Belongs to the major facilitator superfamily. Phthalate permease family.</text>
</comment>
<dbReference type="Proteomes" id="UP000501168">
    <property type="component" value="Chromosome"/>
</dbReference>
<feature type="transmembrane region" description="Helical" evidence="7">
    <location>
        <begin position="350"/>
        <end position="372"/>
    </location>
</feature>
<dbReference type="GO" id="GO:0022857">
    <property type="term" value="F:transmembrane transporter activity"/>
    <property type="evidence" value="ECO:0007669"/>
    <property type="project" value="InterPro"/>
</dbReference>
<gene>
    <name evidence="9" type="ORF">IPMB12_08025</name>
</gene>
<organism evidence="9 10">
    <name type="scientific">Zophobihabitans entericus</name>
    <dbReference type="NCBI Taxonomy" id="1635327"/>
    <lineage>
        <taxon>Bacteria</taxon>
        <taxon>Pseudomonadati</taxon>
        <taxon>Pseudomonadota</taxon>
        <taxon>Gammaproteobacteria</taxon>
        <taxon>Orbales</taxon>
        <taxon>Orbaceae</taxon>
        <taxon>Zophobihabitans</taxon>
    </lineage>
</organism>
<feature type="domain" description="Major facilitator superfamily (MFS) profile" evidence="8">
    <location>
        <begin position="19"/>
        <end position="439"/>
    </location>
</feature>
<dbReference type="Pfam" id="PF07690">
    <property type="entry name" value="MFS_1"/>
    <property type="match status" value="1"/>
</dbReference>
<dbReference type="InterPro" id="IPR050382">
    <property type="entry name" value="MFS_Na/Anion_cotransporter"/>
</dbReference>
<comment type="subcellular location">
    <subcellularLocation>
        <location evidence="1">Cell membrane</location>
        <topology evidence="1">Multi-pass membrane protein</topology>
    </subcellularLocation>
</comment>
<dbReference type="InParanoid" id="A0A6G9ID52"/>
<dbReference type="AlphaFoldDB" id="A0A6G9ID52"/>